<dbReference type="Proteomes" id="UP001159405">
    <property type="component" value="Unassembled WGS sequence"/>
</dbReference>
<evidence type="ECO:0000313" key="2">
    <source>
        <dbReference type="EMBL" id="CAH3148323.1"/>
    </source>
</evidence>
<name>A0ABN8PPU8_9CNID</name>
<accession>A0ABN8PPU8</accession>
<feature type="domain" description="Integrase catalytic" evidence="1">
    <location>
        <begin position="247"/>
        <end position="428"/>
    </location>
</feature>
<reference evidence="2 3" key="1">
    <citation type="submission" date="2022-05" db="EMBL/GenBank/DDBJ databases">
        <authorList>
            <consortium name="Genoscope - CEA"/>
            <person name="William W."/>
        </authorList>
    </citation>
    <scope>NUCLEOTIDE SEQUENCE [LARGE SCALE GENOMIC DNA]</scope>
</reference>
<dbReference type="InterPro" id="IPR001584">
    <property type="entry name" value="Integrase_cat-core"/>
</dbReference>
<dbReference type="PANTHER" id="PTHR46791">
    <property type="entry name" value="EXPRESSED PROTEIN"/>
    <property type="match status" value="1"/>
</dbReference>
<proteinExistence type="predicted"/>
<protein>
    <recommendedName>
        <fullName evidence="1">Integrase catalytic domain-containing protein</fullName>
    </recommendedName>
</protein>
<dbReference type="InterPro" id="IPR036397">
    <property type="entry name" value="RNaseH_sf"/>
</dbReference>
<sequence>MAALGGIAGSENRLISFFQRTKALLAEAEQYISIFPSIENIDEIEMLHERLSEAGETVFILKEKAAELTSADRDLEMGNFYNNMDQLSLYLTRLRVYFENIADDLSESTWNVPAHQCERNYTGTRGQPKFKVSKRQIQFLRELHFPWVRIAELLRISTKTLTRRRQEFQIEDEGEVNWSSLRNGELREIMQEIMTVTPGIGQTRMIGALHSRGIRVQRWKVRELMRELDPIGTALRWRGTICQRKYNVRGPNALWHIDGNHKMIRWRLVVHTAIDGYSRLVPYLHCANNNRSDTVLALFQNACQSYGMPSRVRSDHGLENMGVARMMLECRGVNRGSMITGSSVHNQRVERLHRDVTSSVLRSYIDEFNMMERSGLLDPINEVHLLSLHLVFLQEIKKSLDEFTRQWNYHGLSTEGGSSPLQLWTEGILRSANGRNSPLDGILSEEELIWYGVDEEDAISVSEEDQEVIVPSSNIPLSEDQLDYLHSLVPTNLTRSERISKYVELVGVVNEML</sequence>
<dbReference type="Gene3D" id="3.30.420.10">
    <property type="entry name" value="Ribonuclease H-like superfamily/Ribonuclease H"/>
    <property type="match status" value="1"/>
</dbReference>
<dbReference type="EMBL" id="CALNXK010000083">
    <property type="protein sequence ID" value="CAH3148323.1"/>
    <property type="molecule type" value="Genomic_DNA"/>
</dbReference>
<comment type="caution">
    <text evidence="2">The sequence shown here is derived from an EMBL/GenBank/DDBJ whole genome shotgun (WGS) entry which is preliminary data.</text>
</comment>
<dbReference type="InterPro" id="IPR012337">
    <property type="entry name" value="RNaseH-like_sf"/>
</dbReference>
<dbReference type="PANTHER" id="PTHR46791:SF4">
    <property type="match status" value="1"/>
</dbReference>
<dbReference type="SUPFAM" id="SSF53098">
    <property type="entry name" value="Ribonuclease H-like"/>
    <property type="match status" value="1"/>
</dbReference>
<evidence type="ECO:0000259" key="1">
    <source>
        <dbReference type="PROSITE" id="PS50994"/>
    </source>
</evidence>
<dbReference type="PROSITE" id="PS50994">
    <property type="entry name" value="INTEGRASE"/>
    <property type="match status" value="1"/>
</dbReference>
<gene>
    <name evidence="2" type="ORF">PLOB_00046553</name>
</gene>
<keyword evidence="3" id="KW-1185">Reference proteome</keyword>
<organism evidence="2 3">
    <name type="scientific">Porites lobata</name>
    <dbReference type="NCBI Taxonomy" id="104759"/>
    <lineage>
        <taxon>Eukaryota</taxon>
        <taxon>Metazoa</taxon>
        <taxon>Cnidaria</taxon>
        <taxon>Anthozoa</taxon>
        <taxon>Hexacorallia</taxon>
        <taxon>Scleractinia</taxon>
        <taxon>Fungiina</taxon>
        <taxon>Poritidae</taxon>
        <taxon>Porites</taxon>
    </lineage>
</organism>
<dbReference type="Pfam" id="PF24764">
    <property type="entry name" value="rva_4"/>
    <property type="match status" value="1"/>
</dbReference>
<dbReference type="InterPro" id="IPR058913">
    <property type="entry name" value="Integrase_dom_put"/>
</dbReference>
<evidence type="ECO:0000313" key="3">
    <source>
        <dbReference type="Proteomes" id="UP001159405"/>
    </source>
</evidence>